<keyword evidence="5" id="KW-0547">Nucleotide-binding</keyword>
<evidence type="ECO:0000256" key="8">
    <source>
        <dbReference type="ARBA" id="ARBA00023012"/>
    </source>
</evidence>
<keyword evidence="3" id="KW-0597">Phosphoprotein</keyword>
<evidence type="ECO:0000313" key="14">
    <source>
        <dbReference type="EMBL" id="TQM37117.1"/>
    </source>
</evidence>
<evidence type="ECO:0000256" key="5">
    <source>
        <dbReference type="ARBA" id="ARBA00022741"/>
    </source>
</evidence>
<protein>
    <recommendedName>
        <fullName evidence="2">histidine kinase</fullName>
        <ecNumber evidence="2">2.7.13.3</ecNumber>
    </recommendedName>
</protein>
<comment type="catalytic activity">
    <reaction evidence="1">
        <text>ATP + protein L-histidine = ADP + protein N-phospho-L-histidine.</text>
        <dbReference type="EC" id="2.7.13.3"/>
    </reaction>
</comment>
<keyword evidence="11" id="KW-0472">Membrane</keyword>
<keyword evidence="11" id="KW-0812">Transmembrane</keyword>
<dbReference type="SUPFAM" id="SSF55874">
    <property type="entry name" value="ATPase domain of HSP90 chaperone/DNA topoisomerase II/histidine kinase"/>
    <property type="match status" value="1"/>
</dbReference>
<keyword evidence="9" id="KW-0175">Coiled coil</keyword>
<keyword evidence="15" id="KW-1185">Reference proteome</keyword>
<dbReference type="EMBL" id="VFPH01000002">
    <property type="protein sequence ID" value="TQM37117.1"/>
    <property type="molecule type" value="Genomic_DNA"/>
</dbReference>
<evidence type="ECO:0000256" key="4">
    <source>
        <dbReference type="ARBA" id="ARBA00022679"/>
    </source>
</evidence>
<evidence type="ECO:0000259" key="13">
    <source>
        <dbReference type="Pfam" id="PF07730"/>
    </source>
</evidence>
<dbReference type="Pfam" id="PF07730">
    <property type="entry name" value="HisKA_3"/>
    <property type="match status" value="1"/>
</dbReference>
<feature type="transmembrane region" description="Helical" evidence="11">
    <location>
        <begin position="113"/>
        <end position="138"/>
    </location>
</feature>
<dbReference type="RefSeq" id="WP_246122251.1">
    <property type="nucleotide sequence ID" value="NZ_VFPH01000002.1"/>
</dbReference>
<dbReference type="PANTHER" id="PTHR24421:SF10">
    <property type="entry name" value="NITRATE_NITRITE SENSOR PROTEIN NARQ"/>
    <property type="match status" value="1"/>
</dbReference>
<evidence type="ECO:0000256" key="2">
    <source>
        <dbReference type="ARBA" id="ARBA00012438"/>
    </source>
</evidence>
<dbReference type="Pfam" id="PF02518">
    <property type="entry name" value="HATPase_c"/>
    <property type="match status" value="1"/>
</dbReference>
<accession>A0A543FTF1</accession>
<reference evidence="14 15" key="1">
    <citation type="submission" date="2019-06" db="EMBL/GenBank/DDBJ databases">
        <title>Sequencing the genomes of 1000 actinobacteria strains.</title>
        <authorList>
            <person name="Klenk H.-P."/>
        </authorList>
    </citation>
    <scope>NUCLEOTIDE SEQUENCE [LARGE SCALE GENOMIC DNA]</scope>
    <source>
        <strain evidence="14 15">DSM 45511</strain>
    </source>
</reference>
<feature type="domain" description="Signal transduction histidine kinase subgroup 3 dimerisation and phosphoacceptor" evidence="13">
    <location>
        <begin position="169"/>
        <end position="230"/>
    </location>
</feature>
<evidence type="ECO:0000256" key="10">
    <source>
        <dbReference type="SAM" id="MobiDB-lite"/>
    </source>
</evidence>
<feature type="transmembrane region" description="Helical" evidence="11">
    <location>
        <begin position="87"/>
        <end position="107"/>
    </location>
</feature>
<dbReference type="GO" id="GO:0046983">
    <property type="term" value="F:protein dimerization activity"/>
    <property type="evidence" value="ECO:0007669"/>
    <property type="project" value="InterPro"/>
</dbReference>
<dbReference type="Gene3D" id="1.20.5.1930">
    <property type="match status" value="1"/>
</dbReference>
<dbReference type="Proteomes" id="UP000319818">
    <property type="component" value="Unassembled WGS sequence"/>
</dbReference>
<evidence type="ECO:0000256" key="3">
    <source>
        <dbReference type="ARBA" id="ARBA00022553"/>
    </source>
</evidence>
<keyword evidence="6 14" id="KW-0418">Kinase</keyword>
<dbReference type="EC" id="2.7.13.3" evidence="2"/>
<dbReference type="InterPro" id="IPR036890">
    <property type="entry name" value="HATPase_C_sf"/>
</dbReference>
<feature type="region of interest" description="Disordered" evidence="10">
    <location>
        <begin position="360"/>
        <end position="380"/>
    </location>
</feature>
<feature type="coiled-coil region" evidence="9">
    <location>
        <begin position="136"/>
        <end position="170"/>
    </location>
</feature>
<feature type="domain" description="Histidine kinase/HSP90-like ATPase" evidence="12">
    <location>
        <begin position="272"/>
        <end position="362"/>
    </location>
</feature>
<name>A0A543FTF1_9PSEU</name>
<dbReference type="AlphaFoldDB" id="A0A543FTF1"/>
<dbReference type="InterPro" id="IPR050482">
    <property type="entry name" value="Sensor_HK_TwoCompSys"/>
</dbReference>
<evidence type="ECO:0000256" key="7">
    <source>
        <dbReference type="ARBA" id="ARBA00022840"/>
    </source>
</evidence>
<dbReference type="GO" id="GO:0005524">
    <property type="term" value="F:ATP binding"/>
    <property type="evidence" value="ECO:0007669"/>
    <property type="project" value="UniProtKB-KW"/>
</dbReference>
<dbReference type="Gene3D" id="3.30.565.10">
    <property type="entry name" value="Histidine kinase-like ATPase, C-terminal domain"/>
    <property type="match status" value="1"/>
</dbReference>
<keyword evidence="7" id="KW-0067">ATP-binding</keyword>
<evidence type="ECO:0000259" key="12">
    <source>
        <dbReference type="Pfam" id="PF02518"/>
    </source>
</evidence>
<dbReference type="GO" id="GO:0000155">
    <property type="term" value="F:phosphorelay sensor kinase activity"/>
    <property type="evidence" value="ECO:0007669"/>
    <property type="project" value="InterPro"/>
</dbReference>
<evidence type="ECO:0000256" key="9">
    <source>
        <dbReference type="SAM" id="Coils"/>
    </source>
</evidence>
<organism evidence="14 15">
    <name type="scientific">Pseudonocardia cypriaca</name>
    <dbReference type="NCBI Taxonomy" id="882449"/>
    <lineage>
        <taxon>Bacteria</taxon>
        <taxon>Bacillati</taxon>
        <taxon>Actinomycetota</taxon>
        <taxon>Actinomycetes</taxon>
        <taxon>Pseudonocardiales</taxon>
        <taxon>Pseudonocardiaceae</taxon>
        <taxon>Pseudonocardia</taxon>
    </lineage>
</organism>
<feature type="transmembrane region" description="Helical" evidence="11">
    <location>
        <begin position="55"/>
        <end position="80"/>
    </location>
</feature>
<keyword evidence="8" id="KW-0902">Two-component regulatory system</keyword>
<evidence type="ECO:0000256" key="1">
    <source>
        <dbReference type="ARBA" id="ARBA00000085"/>
    </source>
</evidence>
<dbReference type="CDD" id="cd16917">
    <property type="entry name" value="HATPase_UhpB-NarQ-NarX-like"/>
    <property type="match status" value="1"/>
</dbReference>
<dbReference type="GO" id="GO:0016020">
    <property type="term" value="C:membrane"/>
    <property type="evidence" value="ECO:0007669"/>
    <property type="project" value="InterPro"/>
</dbReference>
<sequence length="380" mass="39451">MTMIPAPLRRALVELAAVVLPAIAVLLGVPPFEWSVVAALVACVLLPLRHLWPPLGLLGSFWALAGGLGWPPAIVALYTLGRRCRRVVTLVPWLVATVAVSITPVLLTQDLPVGRIVLTVAFVALYAGAPAALGLLVSTRARLTESLRQLERAREEALAASRDAARAQERARIGREIHDAVGHHATLIAVGAAAIAASTTEEETRRGAEQLRVLAKRALAEMRAALGLLDGSEHVAGLTEVTALVAGSRAAGVAVEFEECGDPVEVAPGTGRAVYRVVQESLTNAARHAAGAPVSVHLQWRPGELVVEVRNGPAPAALRRSDAGGGAGLTGLTERVTAAGGCLTALPRPDGGFAVRATFPLEPAPPAPLTQAPDQEPALP</sequence>
<keyword evidence="4" id="KW-0808">Transferase</keyword>
<evidence type="ECO:0000313" key="15">
    <source>
        <dbReference type="Proteomes" id="UP000319818"/>
    </source>
</evidence>
<dbReference type="InterPro" id="IPR011712">
    <property type="entry name" value="Sig_transdc_His_kin_sub3_dim/P"/>
</dbReference>
<proteinExistence type="predicted"/>
<comment type="caution">
    <text evidence="14">The sequence shown here is derived from an EMBL/GenBank/DDBJ whole genome shotgun (WGS) entry which is preliminary data.</text>
</comment>
<keyword evidence="11" id="KW-1133">Transmembrane helix</keyword>
<gene>
    <name evidence="14" type="ORF">FB388_4320</name>
</gene>
<evidence type="ECO:0000256" key="6">
    <source>
        <dbReference type="ARBA" id="ARBA00022777"/>
    </source>
</evidence>
<evidence type="ECO:0000256" key="11">
    <source>
        <dbReference type="SAM" id="Phobius"/>
    </source>
</evidence>
<dbReference type="InterPro" id="IPR003594">
    <property type="entry name" value="HATPase_dom"/>
</dbReference>
<dbReference type="PANTHER" id="PTHR24421">
    <property type="entry name" value="NITRATE/NITRITE SENSOR PROTEIN NARX-RELATED"/>
    <property type="match status" value="1"/>
</dbReference>